<dbReference type="GO" id="GO:0043565">
    <property type="term" value="F:sequence-specific DNA binding"/>
    <property type="evidence" value="ECO:0007669"/>
    <property type="project" value="InterPro"/>
</dbReference>
<dbReference type="Pfam" id="PF00072">
    <property type="entry name" value="Response_reg"/>
    <property type="match status" value="1"/>
</dbReference>
<dbReference type="InterPro" id="IPR020449">
    <property type="entry name" value="Tscrpt_reg_AraC-type_HTH"/>
</dbReference>
<evidence type="ECO:0000256" key="8">
    <source>
        <dbReference type="PROSITE-ProRule" id="PRU00169"/>
    </source>
</evidence>
<dbReference type="CDD" id="cd17536">
    <property type="entry name" value="REC_YesN-like"/>
    <property type="match status" value="1"/>
</dbReference>
<evidence type="ECO:0000259" key="10">
    <source>
        <dbReference type="PROSITE" id="PS01124"/>
    </source>
</evidence>
<sequence length="518" mass="59724">MLNVLLVDDEFIVRQGLKAMINWDDYKMNVLLEANNGKDALALLEEHQIDVIVTDIRMPLMDGIELTRKAKESYPDMKVMLLTCYDDFEYVQEAVALGASGYLLKTDLEGGSLEKQLQKIAKEVQQEREKRESYQRLEVKARESAALIKEKQIKSILKGGEPQPIHQELSWLLASHLILKIVFARPVSLKNVERAFYRLFDKNISFLFQMEDLSFLALTGFPADLGSSQQKILEWKARMAGELFAELNELEGSMNLYEGMSFQLETLCKTYQSLCSKAEAHCFYNGFGHFVSAETIGSAEFEPPVLDFHTLHQLTIMRDWVHLKAQCEEIFLLFETEQTDVETVKMATMTMVETVMLGLKSNSNLHTKNWGSNSLDYKEKVKALQTFQDVKNWFYHGLEKLEDSRLQFIGGSHHVIRQAVSFIEQNYAKDLTLEELSREVGLSKSYVSTMFKKGTGKSFVEYLNDVRLEKAKELFLHSELKIFEVAEKVGFHDPKYFSKQFKRMTGMSPNRFRSIYLQ</sequence>
<dbReference type="GO" id="GO:0000160">
    <property type="term" value="P:phosphorelay signal transduction system"/>
    <property type="evidence" value="ECO:0007669"/>
    <property type="project" value="UniProtKB-KW"/>
</dbReference>
<evidence type="ECO:0000313" key="13">
    <source>
        <dbReference type="Proteomes" id="UP001139179"/>
    </source>
</evidence>
<keyword evidence="9" id="KW-0175">Coiled coil</keyword>
<dbReference type="EMBL" id="JAMBOL010000001">
    <property type="protein sequence ID" value="MCM3712502.1"/>
    <property type="molecule type" value="Genomic_DNA"/>
</dbReference>
<dbReference type="GO" id="GO:0003700">
    <property type="term" value="F:DNA-binding transcription factor activity"/>
    <property type="evidence" value="ECO:0007669"/>
    <property type="project" value="InterPro"/>
</dbReference>
<evidence type="ECO:0000256" key="9">
    <source>
        <dbReference type="SAM" id="Coils"/>
    </source>
</evidence>
<keyword evidence="2" id="KW-0963">Cytoplasm</keyword>
<comment type="caution">
    <text evidence="12">The sequence shown here is derived from an EMBL/GenBank/DDBJ whole genome shotgun (WGS) entry which is preliminary data.</text>
</comment>
<evidence type="ECO:0000256" key="7">
    <source>
        <dbReference type="ARBA" id="ARBA00023163"/>
    </source>
</evidence>
<evidence type="ECO:0000256" key="2">
    <source>
        <dbReference type="ARBA" id="ARBA00022490"/>
    </source>
</evidence>
<dbReference type="RefSeq" id="WP_251221382.1">
    <property type="nucleotide sequence ID" value="NZ_JAMBOL010000001.1"/>
</dbReference>
<dbReference type="InterPro" id="IPR001789">
    <property type="entry name" value="Sig_transdc_resp-reg_receiver"/>
</dbReference>
<dbReference type="Gene3D" id="3.40.50.2300">
    <property type="match status" value="1"/>
</dbReference>
<evidence type="ECO:0000256" key="6">
    <source>
        <dbReference type="ARBA" id="ARBA00023125"/>
    </source>
</evidence>
<evidence type="ECO:0000256" key="3">
    <source>
        <dbReference type="ARBA" id="ARBA00022553"/>
    </source>
</evidence>
<name>A0A9X2DLV2_9BACI</name>
<dbReference type="PROSITE" id="PS50110">
    <property type="entry name" value="RESPONSE_REGULATORY"/>
    <property type="match status" value="1"/>
</dbReference>
<dbReference type="PROSITE" id="PS01124">
    <property type="entry name" value="HTH_ARAC_FAMILY_2"/>
    <property type="match status" value="1"/>
</dbReference>
<dbReference type="AlphaFoldDB" id="A0A9X2DLV2"/>
<keyword evidence="4" id="KW-0902">Two-component regulatory system</keyword>
<dbReference type="SMART" id="SM00448">
    <property type="entry name" value="REC"/>
    <property type="match status" value="1"/>
</dbReference>
<keyword evidence="3 8" id="KW-0597">Phosphoprotein</keyword>
<keyword evidence="7" id="KW-0804">Transcription</keyword>
<organism evidence="12 13">
    <name type="scientific">Halalkalibacter oceani</name>
    <dbReference type="NCBI Taxonomy" id="1653776"/>
    <lineage>
        <taxon>Bacteria</taxon>
        <taxon>Bacillati</taxon>
        <taxon>Bacillota</taxon>
        <taxon>Bacilli</taxon>
        <taxon>Bacillales</taxon>
        <taxon>Bacillaceae</taxon>
        <taxon>Halalkalibacter</taxon>
    </lineage>
</organism>
<dbReference type="PANTHER" id="PTHR42713:SF3">
    <property type="entry name" value="TRANSCRIPTIONAL REGULATORY PROTEIN HPTR"/>
    <property type="match status" value="1"/>
</dbReference>
<dbReference type="Proteomes" id="UP001139179">
    <property type="component" value="Unassembled WGS sequence"/>
</dbReference>
<dbReference type="PANTHER" id="PTHR42713">
    <property type="entry name" value="HISTIDINE KINASE-RELATED"/>
    <property type="match status" value="1"/>
</dbReference>
<feature type="domain" description="Response regulatory" evidence="11">
    <location>
        <begin position="3"/>
        <end position="120"/>
    </location>
</feature>
<dbReference type="InterPro" id="IPR051552">
    <property type="entry name" value="HptR"/>
</dbReference>
<evidence type="ECO:0000259" key="11">
    <source>
        <dbReference type="PROSITE" id="PS50110"/>
    </source>
</evidence>
<dbReference type="Gene3D" id="1.10.10.60">
    <property type="entry name" value="Homeodomain-like"/>
    <property type="match status" value="2"/>
</dbReference>
<feature type="coiled-coil region" evidence="9">
    <location>
        <begin position="110"/>
        <end position="137"/>
    </location>
</feature>
<dbReference type="SMART" id="SM00342">
    <property type="entry name" value="HTH_ARAC"/>
    <property type="match status" value="1"/>
</dbReference>
<dbReference type="SUPFAM" id="SSF46689">
    <property type="entry name" value="Homeodomain-like"/>
    <property type="match status" value="2"/>
</dbReference>
<dbReference type="Pfam" id="PF12833">
    <property type="entry name" value="HTH_18"/>
    <property type="match status" value="1"/>
</dbReference>
<evidence type="ECO:0000256" key="1">
    <source>
        <dbReference type="ARBA" id="ARBA00004496"/>
    </source>
</evidence>
<keyword evidence="13" id="KW-1185">Reference proteome</keyword>
<dbReference type="InterPro" id="IPR011006">
    <property type="entry name" value="CheY-like_superfamily"/>
</dbReference>
<dbReference type="PRINTS" id="PR00032">
    <property type="entry name" value="HTHARAC"/>
</dbReference>
<comment type="subcellular location">
    <subcellularLocation>
        <location evidence="1">Cytoplasm</location>
    </subcellularLocation>
</comment>
<keyword evidence="5" id="KW-0805">Transcription regulation</keyword>
<dbReference type="SUPFAM" id="SSF52172">
    <property type="entry name" value="CheY-like"/>
    <property type="match status" value="1"/>
</dbReference>
<evidence type="ECO:0000256" key="4">
    <source>
        <dbReference type="ARBA" id="ARBA00023012"/>
    </source>
</evidence>
<evidence type="ECO:0000313" key="12">
    <source>
        <dbReference type="EMBL" id="MCM3712502.1"/>
    </source>
</evidence>
<protein>
    <submittedName>
        <fullName evidence="12">Response regulator</fullName>
    </submittedName>
</protein>
<gene>
    <name evidence="12" type="ORF">M3202_00270</name>
</gene>
<dbReference type="InterPro" id="IPR018060">
    <property type="entry name" value="HTH_AraC"/>
</dbReference>
<proteinExistence type="predicted"/>
<dbReference type="InterPro" id="IPR009057">
    <property type="entry name" value="Homeodomain-like_sf"/>
</dbReference>
<feature type="domain" description="HTH araC/xylS-type" evidence="10">
    <location>
        <begin position="417"/>
        <end position="515"/>
    </location>
</feature>
<reference evidence="12" key="1">
    <citation type="submission" date="2022-05" db="EMBL/GenBank/DDBJ databases">
        <title>Comparative Genomics of Spacecraft Associated Microbes.</title>
        <authorList>
            <person name="Tran M.T."/>
            <person name="Wright A."/>
            <person name="Seuylemezian A."/>
            <person name="Eisen J."/>
            <person name="Coil D."/>
        </authorList>
    </citation>
    <scope>NUCLEOTIDE SEQUENCE</scope>
    <source>
        <strain evidence="12">214.1.1</strain>
    </source>
</reference>
<evidence type="ECO:0000256" key="5">
    <source>
        <dbReference type="ARBA" id="ARBA00023015"/>
    </source>
</evidence>
<keyword evidence="6" id="KW-0238">DNA-binding</keyword>
<feature type="modified residue" description="4-aspartylphosphate" evidence="8">
    <location>
        <position position="55"/>
    </location>
</feature>
<accession>A0A9X2DLV2</accession>
<dbReference type="GO" id="GO:0005737">
    <property type="term" value="C:cytoplasm"/>
    <property type="evidence" value="ECO:0007669"/>
    <property type="project" value="UniProtKB-SubCell"/>
</dbReference>